<gene>
    <name evidence="9" type="ORF">SAMD00020551_2900</name>
</gene>
<evidence type="ECO:0000256" key="3">
    <source>
        <dbReference type="ARBA" id="ARBA00022475"/>
    </source>
</evidence>
<evidence type="ECO:0000256" key="2">
    <source>
        <dbReference type="ARBA" id="ARBA00022448"/>
    </source>
</evidence>
<feature type="transmembrane region" description="Helical" evidence="7">
    <location>
        <begin position="25"/>
        <end position="45"/>
    </location>
</feature>
<keyword evidence="5 7" id="KW-1133">Transmembrane helix</keyword>
<dbReference type="CDD" id="cd06261">
    <property type="entry name" value="TM_PBP2"/>
    <property type="match status" value="1"/>
</dbReference>
<dbReference type="EMBL" id="BASE01000069">
    <property type="protein sequence ID" value="GAM14746.1"/>
    <property type="molecule type" value="Genomic_DNA"/>
</dbReference>
<dbReference type="PROSITE" id="PS50928">
    <property type="entry name" value="ABC_TM1"/>
    <property type="match status" value="1"/>
</dbReference>
<reference evidence="9 10" key="1">
    <citation type="submission" date="2013-06" db="EMBL/GenBank/DDBJ databases">
        <title>Whole genome shotgun sequence of Bacillus selenatarsenatis SF-1.</title>
        <authorList>
            <person name="Kuroda M."/>
            <person name="Sei K."/>
            <person name="Yamashita M."/>
            <person name="Ike M."/>
        </authorList>
    </citation>
    <scope>NUCLEOTIDE SEQUENCE [LARGE SCALE GENOMIC DNA]</scope>
    <source>
        <strain evidence="9 10">SF-1</strain>
    </source>
</reference>
<dbReference type="RefSeq" id="WP_041966472.1">
    <property type="nucleotide sequence ID" value="NZ_BASE01000069.1"/>
</dbReference>
<dbReference type="Pfam" id="PF00528">
    <property type="entry name" value="BPD_transp_1"/>
    <property type="match status" value="1"/>
</dbReference>
<dbReference type="InterPro" id="IPR035906">
    <property type="entry name" value="MetI-like_sf"/>
</dbReference>
<evidence type="ECO:0000256" key="1">
    <source>
        <dbReference type="ARBA" id="ARBA00004651"/>
    </source>
</evidence>
<dbReference type="GO" id="GO:0005886">
    <property type="term" value="C:plasma membrane"/>
    <property type="evidence" value="ECO:0007669"/>
    <property type="project" value="UniProtKB-SubCell"/>
</dbReference>
<dbReference type="InterPro" id="IPR051393">
    <property type="entry name" value="ABC_transporter_permease"/>
</dbReference>
<protein>
    <submittedName>
        <fullName evidence="9">Glycerol-3-phosphate ABC transporter, permease protein UgpA</fullName>
    </submittedName>
</protein>
<evidence type="ECO:0000256" key="4">
    <source>
        <dbReference type="ARBA" id="ARBA00022692"/>
    </source>
</evidence>
<evidence type="ECO:0000313" key="10">
    <source>
        <dbReference type="Proteomes" id="UP000031014"/>
    </source>
</evidence>
<sequence length="306" mass="34655">MKADAASTPPKQFGLWRKSLNARTALLYLFPSILLFSVFIFYPMFRTIYLSFFLTDQQGAAALFVGFENYAYLFESREFRNSIKATVLFVLYTVPTGVIIALFLSLIANEKLKGIGFFRTVYSSTMGISVAASSVVWLFLFHPSIGMFNRLLNVMNLPGVQWLLDPDWALVSISISTIWMNIGFSFLILLGGLQNIDEYLYESAKIDGAGYWYQLRRITIPMLSPTLFFIITISLINAFQTFGQVDILTKGGPSQATNLIVYSIYREAFINYQFGTASAQAVFLFICILIVTILQFKLGEKKVHYQ</sequence>
<dbReference type="Proteomes" id="UP000031014">
    <property type="component" value="Unassembled WGS sequence"/>
</dbReference>
<evidence type="ECO:0000256" key="6">
    <source>
        <dbReference type="ARBA" id="ARBA00023136"/>
    </source>
</evidence>
<dbReference type="SUPFAM" id="SSF161098">
    <property type="entry name" value="MetI-like"/>
    <property type="match status" value="1"/>
</dbReference>
<dbReference type="InterPro" id="IPR000515">
    <property type="entry name" value="MetI-like"/>
</dbReference>
<keyword evidence="4 7" id="KW-0812">Transmembrane</keyword>
<feature type="transmembrane region" description="Helical" evidence="7">
    <location>
        <begin position="85"/>
        <end position="107"/>
    </location>
</feature>
<dbReference type="PANTHER" id="PTHR30193">
    <property type="entry name" value="ABC TRANSPORTER PERMEASE PROTEIN"/>
    <property type="match status" value="1"/>
</dbReference>
<evidence type="ECO:0000256" key="7">
    <source>
        <dbReference type="RuleBase" id="RU363032"/>
    </source>
</evidence>
<keyword evidence="2 7" id="KW-0813">Transport</keyword>
<comment type="subcellular location">
    <subcellularLocation>
        <location evidence="1 7">Cell membrane</location>
        <topology evidence="1 7">Multi-pass membrane protein</topology>
    </subcellularLocation>
</comment>
<keyword evidence="10" id="KW-1185">Reference proteome</keyword>
<feature type="domain" description="ABC transmembrane type-1" evidence="8">
    <location>
        <begin position="79"/>
        <end position="295"/>
    </location>
</feature>
<dbReference type="PANTHER" id="PTHR30193:SF37">
    <property type="entry name" value="INNER MEMBRANE ABC TRANSPORTER PERMEASE PROTEIN YCJO"/>
    <property type="match status" value="1"/>
</dbReference>
<keyword evidence="6 7" id="KW-0472">Membrane</keyword>
<dbReference type="Gene3D" id="1.10.3720.10">
    <property type="entry name" value="MetI-like"/>
    <property type="match status" value="1"/>
</dbReference>
<feature type="transmembrane region" description="Helical" evidence="7">
    <location>
        <begin position="168"/>
        <end position="190"/>
    </location>
</feature>
<keyword evidence="3" id="KW-1003">Cell membrane</keyword>
<name>A0A0A8X9B6_MESS1</name>
<proteinExistence type="inferred from homology"/>
<dbReference type="OrthoDB" id="9809173at2"/>
<feature type="transmembrane region" description="Helical" evidence="7">
    <location>
        <begin position="128"/>
        <end position="148"/>
    </location>
</feature>
<dbReference type="STRING" id="1321606.SAMD00020551_2900"/>
<organism evidence="9 10">
    <name type="scientific">Mesobacillus selenatarsenatis (strain DSM 18680 / JCM 14380 / FERM P-15431 / SF-1)</name>
    <dbReference type="NCBI Taxonomy" id="1321606"/>
    <lineage>
        <taxon>Bacteria</taxon>
        <taxon>Bacillati</taxon>
        <taxon>Bacillota</taxon>
        <taxon>Bacilli</taxon>
        <taxon>Bacillales</taxon>
        <taxon>Bacillaceae</taxon>
        <taxon>Mesobacillus</taxon>
    </lineage>
</organism>
<evidence type="ECO:0000313" key="9">
    <source>
        <dbReference type="EMBL" id="GAM14746.1"/>
    </source>
</evidence>
<evidence type="ECO:0000256" key="5">
    <source>
        <dbReference type="ARBA" id="ARBA00022989"/>
    </source>
</evidence>
<evidence type="ECO:0000259" key="8">
    <source>
        <dbReference type="PROSITE" id="PS50928"/>
    </source>
</evidence>
<feature type="transmembrane region" description="Helical" evidence="7">
    <location>
        <begin position="277"/>
        <end position="296"/>
    </location>
</feature>
<comment type="similarity">
    <text evidence="7">Belongs to the binding-protein-dependent transport system permease family.</text>
</comment>
<dbReference type="AlphaFoldDB" id="A0A0A8X9B6"/>
<feature type="transmembrane region" description="Helical" evidence="7">
    <location>
        <begin position="220"/>
        <end position="239"/>
    </location>
</feature>
<comment type="caution">
    <text evidence="9">The sequence shown here is derived from an EMBL/GenBank/DDBJ whole genome shotgun (WGS) entry which is preliminary data.</text>
</comment>
<dbReference type="GO" id="GO:0055085">
    <property type="term" value="P:transmembrane transport"/>
    <property type="evidence" value="ECO:0007669"/>
    <property type="project" value="InterPro"/>
</dbReference>
<accession>A0A0A8X9B6</accession>